<evidence type="ECO:0000256" key="3">
    <source>
        <dbReference type="SAM" id="SignalP"/>
    </source>
</evidence>
<keyword evidence="6" id="KW-1185">Reference proteome</keyword>
<dbReference type="OrthoDB" id="3200163at2759"/>
<feature type="signal peptide" evidence="3">
    <location>
        <begin position="1"/>
        <end position="23"/>
    </location>
</feature>
<evidence type="ECO:0000313" key="5">
    <source>
        <dbReference type="EMBL" id="KAF7506410.1"/>
    </source>
</evidence>
<dbReference type="InterPro" id="IPR002110">
    <property type="entry name" value="Ankyrin_rpt"/>
</dbReference>
<feature type="coiled-coil region" evidence="2">
    <location>
        <begin position="79"/>
        <end position="142"/>
    </location>
</feature>
<protein>
    <recommendedName>
        <fullName evidence="4">NACHT-NTPase and P-loop NTPases N-terminal domain-containing protein</fullName>
    </recommendedName>
</protein>
<name>A0A8H7E2K2_9EURO</name>
<accession>A0A8H7E2K2</accession>
<sequence length="684" mass="77961">MEAVGSALAVVSLALQLANTVQQVSKFLRDVRDAPKEVVRLIETLDQLHNTLDGVRQLLEQQFVVLRLPGSPDSITKALENCEKQVKTLETIAEKAKRSLHDQPKLWRTWASIKSVAKRQDLDDMQEQLRDAKRDLQFAISSNSWSLQMHQILAMRSLATPNLESGATPALPVAEPYNKHPRSSKVSTSYSSISAKVFPPPTKETSSRWYSGIFGTVRVQTRSRYTGQPGHQANKEKPIVKENVWTVRPSFASYVVEMHYVQSFGQIKRSLNIYPILEFGNPIYTSCREGDIKGLQVALSNGEISPFVLDEYGETLLHHAARCLRPELCAWLLQLGVDPDRADNWGRKALAEVGTWVCYPNSISPRAVDKALCVRSSYTDIYRMLTQRQDDISTTDISEVVSGYCGSAEAADMFFSQELLPLGISDATDDAASFPPLAMALRSYAMTIIYGPTAESEGWESFIRKLIRRGSDLHAPVPERDPPRRAWYPSQPPYYRTPLDELFAFTGTPAEAKSAADGWLPILSSEGYDVMAYLKKEMDLHAPQLQLTVPPEELLGFYVLGYGLPRVLTFVLDDSQPSVYWDWWVDPKSSTYFLRSEFKQMVMMSEDYVGVYQFRQDEEMWPFTYPAWYKDDRVQYYYEWVMAKWQRLHDIAQRRATRRLEKAHARAARLKGLRYPNMPGAWRE</sequence>
<evidence type="ECO:0000259" key="4">
    <source>
        <dbReference type="Pfam" id="PF17107"/>
    </source>
</evidence>
<dbReference type="InterPro" id="IPR031352">
    <property type="entry name" value="SesA"/>
</dbReference>
<dbReference type="PROSITE" id="PS50088">
    <property type="entry name" value="ANK_REPEAT"/>
    <property type="match status" value="1"/>
</dbReference>
<gene>
    <name evidence="5" type="ORF">GJ744_011764</name>
</gene>
<dbReference type="InterPro" id="IPR036770">
    <property type="entry name" value="Ankyrin_rpt-contain_sf"/>
</dbReference>
<feature type="domain" description="NACHT-NTPase and P-loop NTPases N-terminal" evidence="4">
    <location>
        <begin position="12"/>
        <end position="134"/>
    </location>
</feature>
<feature type="repeat" description="ANK" evidence="1">
    <location>
        <begin position="312"/>
        <end position="344"/>
    </location>
</feature>
<dbReference type="EMBL" id="JAACFV010000087">
    <property type="protein sequence ID" value="KAF7506410.1"/>
    <property type="molecule type" value="Genomic_DNA"/>
</dbReference>
<dbReference type="AlphaFoldDB" id="A0A8H7E2K2"/>
<evidence type="ECO:0000313" key="6">
    <source>
        <dbReference type="Proteomes" id="UP000606974"/>
    </source>
</evidence>
<keyword evidence="2" id="KW-0175">Coiled coil</keyword>
<evidence type="ECO:0000256" key="1">
    <source>
        <dbReference type="PROSITE-ProRule" id="PRU00023"/>
    </source>
</evidence>
<dbReference type="Pfam" id="PF17107">
    <property type="entry name" value="SesA"/>
    <property type="match status" value="1"/>
</dbReference>
<dbReference type="Proteomes" id="UP000606974">
    <property type="component" value="Unassembled WGS sequence"/>
</dbReference>
<comment type="caution">
    <text evidence="5">The sequence shown here is derived from an EMBL/GenBank/DDBJ whole genome shotgun (WGS) entry which is preliminary data.</text>
</comment>
<dbReference type="SUPFAM" id="SSF48403">
    <property type="entry name" value="Ankyrin repeat"/>
    <property type="match status" value="1"/>
</dbReference>
<dbReference type="Gene3D" id="1.25.40.20">
    <property type="entry name" value="Ankyrin repeat-containing domain"/>
    <property type="match status" value="1"/>
</dbReference>
<keyword evidence="1" id="KW-0040">ANK repeat</keyword>
<keyword evidence="3" id="KW-0732">Signal</keyword>
<dbReference type="Pfam" id="PF13606">
    <property type="entry name" value="Ank_3"/>
    <property type="match status" value="1"/>
</dbReference>
<organism evidence="5 6">
    <name type="scientific">Endocarpon pusillum</name>
    <dbReference type="NCBI Taxonomy" id="364733"/>
    <lineage>
        <taxon>Eukaryota</taxon>
        <taxon>Fungi</taxon>
        <taxon>Dikarya</taxon>
        <taxon>Ascomycota</taxon>
        <taxon>Pezizomycotina</taxon>
        <taxon>Eurotiomycetes</taxon>
        <taxon>Chaetothyriomycetidae</taxon>
        <taxon>Verrucariales</taxon>
        <taxon>Verrucariaceae</taxon>
        <taxon>Endocarpon</taxon>
    </lineage>
</organism>
<reference evidence="5" key="1">
    <citation type="submission" date="2020-02" db="EMBL/GenBank/DDBJ databases">
        <authorList>
            <person name="Palmer J.M."/>
        </authorList>
    </citation>
    <scope>NUCLEOTIDE SEQUENCE</scope>
    <source>
        <strain evidence="5">EPUS1.4</strain>
        <tissue evidence="5">Thallus</tissue>
    </source>
</reference>
<feature type="chain" id="PRO_5034857069" description="NACHT-NTPase and P-loop NTPases N-terminal domain-containing protein" evidence="3">
    <location>
        <begin position="24"/>
        <end position="684"/>
    </location>
</feature>
<evidence type="ECO:0000256" key="2">
    <source>
        <dbReference type="SAM" id="Coils"/>
    </source>
</evidence>
<proteinExistence type="predicted"/>